<dbReference type="AlphaFoldDB" id="A0A561VLW4"/>
<evidence type="ECO:0000313" key="1">
    <source>
        <dbReference type="EMBL" id="TWG12609.1"/>
    </source>
</evidence>
<sequence length="220" mass="25498">MWLESHDQSYVVATRRNDDMITTSMGTARADDLIAALPGRAWSRICAGPGAHGPREYDWARVPVRICWRPGRGHWLLARRNRTTGELAYYVCYGPRRTRLMDLARIAGSRWAVEECFQQAKGQAGLDEYQVRDWRAWHAHITLSMAALAWLVVAKTTTPKSGTHGSDGMMIGYTVPEIRRLIAALLVRRHQAKHVWWWSRWRRRRQARLSHYKRRGHALC</sequence>
<comment type="caution">
    <text evidence="1">The sequence shown here is derived from an EMBL/GenBank/DDBJ whole genome shotgun (WGS) entry which is preliminary data.</text>
</comment>
<organism evidence="1 2">
    <name type="scientific">Actinoplanes teichomyceticus</name>
    <dbReference type="NCBI Taxonomy" id="1867"/>
    <lineage>
        <taxon>Bacteria</taxon>
        <taxon>Bacillati</taxon>
        <taxon>Actinomycetota</taxon>
        <taxon>Actinomycetes</taxon>
        <taxon>Micromonosporales</taxon>
        <taxon>Micromonosporaceae</taxon>
        <taxon>Actinoplanes</taxon>
    </lineage>
</organism>
<gene>
    <name evidence="1" type="ORF">FHX34_105476</name>
</gene>
<dbReference type="EMBL" id="VIWY01000005">
    <property type="protein sequence ID" value="TWG12609.1"/>
    <property type="molecule type" value="Genomic_DNA"/>
</dbReference>
<dbReference type="Proteomes" id="UP000320239">
    <property type="component" value="Unassembled WGS sequence"/>
</dbReference>
<dbReference type="PANTHER" id="PTHR33627">
    <property type="entry name" value="TRANSPOSASE"/>
    <property type="match status" value="1"/>
</dbReference>
<keyword evidence="2" id="KW-1185">Reference proteome</keyword>
<name>A0A561VLW4_ACTTI</name>
<dbReference type="PANTHER" id="PTHR33627:SF1">
    <property type="entry name" value="TRANSPOSASE"/>
    <property type="match status" value="1"/>
</dbReference>
<reference evidence="1 2" key="1">
    <citation type="submission" date="2019-06" db="EMBL/GenBank/DDBJ databases">
        <title>Sequencing the genomes of 1000 actinobacteria strains.</title>
        <authorList>
            <person name="Klenk H.-P."/>
        </authorList>
    </citation>
    <scope>NUCLEOTIDE SEQUENCE [LARGE SCALE GENOMIC DNA]</scope>
    <source>
        <strain evidence="1 2">DSM 43866</strain>
    </source>
</reference>
<evidence type="ECO:0000313" key="2">
    <source>
        <dbReference type="Proteomes" id="UP000320239"/>
    </source>
</evidence>
<dbReference type="SUPFAM" id="SSF53098">
    <property type="entry name" value="Ribonuclease H-like"/>
    <property type="match status" value="1"/>
</dbReference>
<dbReference type="InterPro" id="IPR039365">
    <property type="entry name" value="IS701-like"/>
</dbReference>
<dbReference type="InterPro" id="IPR012337">
    <property type="entry name" value="RNaseH-like_sf"/>
</dbReference>
<evidence type="ECO:0008006" key="3">
    <source>
        <dbReference type="Google" id="ProtNLM"/>
    </source>
</evidence>
<proteinExistence type="predicted"/>
<accession>A0A561VLW4</accession>
<protein>
    <recommendedName>
        <fullName evidence="3">DDE family transposase</fullName>
    </recommendedName>
</protein>